<keyword evidence="6" id="KW-0547">Nucleotide-binding</keyword>
<evidence type="ECO:0000256" key="3">
    <source>
        <dbReference type="ARBA" id="ARBA00037742"/>
    </source>
</evidence>
<name>A0A2T9YMQ2_9FUNG</name>
<dbReference type="GO" id="GO:0009134">
    <property type="term" value="P:nucleoside diphosphate catabolic process"/>
    <property type="evidence" value="ECO:0007669"/>
    <property type="project" value="TreeGrafter"/>
</dbReference>
<evidence type="ECO:0000256" key="5">
    <source>
        <dbReference type="PIRSR" id="PIRSR600407-1"/>
    </source>
</evidence>
<evidence type="ECO:0000313" key="9">
    <source>
        <dbReference type="EMBL" id="PVU93633.1"/>
    </source>
</evidence>
<dbReference type="InterPro" id="IPR000407">
    <property type="entry name" value="GDA1_CD39_NTPase"/>
</dbReference>
<feature type="active site" description="Proton acceptor" evidence="5">
    <location>
        <position position="224"/>
    </location>
</feature>
<evidence type="ECO:0000256" key="8">
    <source>
        <dbReference type="SAM" id="Phobius"/>
    </source>
</evidence>
<keyword evidence="8" id="KW-0472">Membrane</keyword>
<dbReference type="Proteomes" id="UP000245609">
    <property type="component" value="Unassembled WGS sequence"/>
</dbReference>
<evidence type="ECO:0000256" key="4">
    <source>
        <dbReference type="ARBA" id="ARBA00038903"/>
    </source>
</evidence>
<keyword evidence="8" id="KW-0812">Transmembrane</keyword>
<dbReference type="GO" id="GO:0006487">
    <property type="term" value="P:protein N-linked glycosylation"/>
    <property type="evidence" value="ECO:0007669"/>
    <property type="project" value="TreeGrafter"/>
</dbReference>
<evidence type="ECO:0000256" key="7">
    <source>
        <dbReference type="RuleBase" id="RU003833"/>
    </source>
</evidence>
<dbReference type="GO" id="GO:0016020">
    <property type="term" value="C:membrane"/>
    <property type="evidence" value="ECO:0007669"/>
    <property type="project" value="TreeGrafter"/>
</dbReference>
<keyword evidence="2 7" id="KW-0378">Hydrolase</keyword>
<dbReference type="GO" id="GO:0005794">
    <property type="term" value="C:Golgi apparatus"/>
    <property type="evidence" value="ECO:0007669"/>
    <property type="project" value="TreeGrafter"/>
</dbReference>
<evidence type="ECO:0000256" key="1">
    <source>
        <dbReference type="ARBA" id="ARBA00009283"/>
    </source>
</evidence>
<dbReference type="PROSITE" id="PS01238">
    <property type="entry name" value="GDA1_CD39_NTPASE"/>
    <property type="match status" value="1"/>
</dbReference>
<dbReference type="Gene3D" id="3.30.420.40">
    <property type="match status" value="1"/>
</dbReference>
<sequence>MYGLKDLFNRDLNSDYSLYNGSGTSPQPKRFKRSFVSKKTILRLFIASIVVFSVVMLLSSSHSRHSSIAPKELVEQETVDPRLLSKHCDNPSNGKPLVQYVLMLDAGSTGSRIHVYKFNYCKSRPELEDEVFEQIKPGLSHFDSDAIGAAKSLDYLMEIALLNVPPSLRTCTPVSVKATAGLRLLGEEKSTQILKEVRNRLVTKYPFPLAKEKDPVAVMEGRDEGVFAWITVNYLLGVLGNNGTKSAGTFDLGGGSAQIVFEPSFDSNGDTSSNHFLSESSASSSQVNDFKHKFSYNKIDYKLYQHSYLGYGLMSAREKMIKKIVEDHSESGKSEVSHPCFPPAFNKIVKSHKDESSIKVVGTKVNKSPLKSAPEVEGEGEGTTGSFEQCLSVAKSILKTSDTCHIKPCSFSGVYQPDFSETFETNPFYIFSYFYDRTDPFKLGSEFKLKDIRNLAQKVCSHDTTLFTSPEEIKELESEKHYCLDLAYMYGLLKYGINIDDNRALKTTRKINDAETGWCLGAALSLISEGGYCSA</sequence>
<proteinExistence type="inferred from homology"/>
<dbReference type="Pfam" id="PF01150">
    <property type="entry name" value="GDA1_CD39"/>
    <property type="match status" value="1"/>
</dbReference>
<keyword evidence="8" id="KW-1133">Transmembrane helix</keyword>
<evidence type="ECO:0000256" key="6">
    <source>
        <dbReference type="PIRSR" id="PIRSR600407-2"/>
    </source>
</evidence>
<dbReference type="GO" id="GO:0045134">
    <property type="term" value="F:UDP phosphatase activity"/>
    <property type="evidence" value="ECO:0007669"/>
    <property type="project" value="TreeGrafter"/>
</dbReference>
<dbReference type="PANTHER" id="PTHR11782">
    <property type="entry name" value="ADENOSINE/GUANOSINE DIPHOSPHATASE"/>
    <property type="match status" value="1"/>
</dbReference>
<feature type="transmembrane region" description="Helical" evidence="8">
    <location>
        <begin position="40"/>
        <end position="58"/>
    </location>
</feature>
<gene>
    <name evidence="9" type="ORF">BB560_005990</name>
</gene>
<comment type="function">
    <text evidence="3">After transfer of sugars to endogenous macromolecular acceptors, the enzyme converts nucleoside diphosphates to nucleoside monophosphates which in turn exit the Golgi lumen in a coupled antiporter reaction, allowing entry of additional nucleotide sugar from the cytosol.</text>
</comment>
<comment type="caution">
    <text evidence="9">The sequence shown here is derived from an EMBL/GenBank/DDBJ whole genome shotgun (WGS) entry which is preliminary data.</text>
</comment>
<evidence type="ECO:0000313" key="10">
    <source>
        <dbReference type="Proteomes" id="UP000245609"/>
    </source>
</evidence>
<dbReference type="GO" id="GO:0005524">
    <property type="term" value="F:ATP binding"/>
    <property type="evidence" value="ECO:0007669"/>
    <property type="project" value="UniProtKB-KW"/>
</dbReference>
<dbReference type="EC" id="3.6.1.42" evidence="4"/>
<dbReference type="AlphaFoldDB" id="A0A2T9YMQ2"/>
<comment type="similarity">
    <text evidence="1 7">Belongs to the GDA1/CD39 NTPase family.</text>
</comment>
<accession>A0A2T9YMQ2</accession>
<feature type="binding site" evidence="6">
    <location>
        <begin position="254"/>
        <end position="258"/>
    </location>
    <ligand>
        <name>ATP</name>
        <dbReference type="ChEBI" id="CHEBI:30616"/>
    </ligand>
</feature>
<organism evidence="9 10">
    <name type="scientific">Smittium megazygosporum</name>
    <dbReference type="NCBI Taxonomy" id="133381"/>
    <lineage>
        <taxon>Eukaryota</taxon>
        <taxon>Fungi</taxon>
        <taxon>Fungi incertae sedis</taxon>
        <taxon>Zoopagomycota</taxon>
        <taxon>Kickxellomycotina</taxon>
        <taxon>Harpellomycetes</taxon>
        <taxon>Harpellales</taxon>
        <taxon>Legeriomycetaceae</taxon>
        <taxon>Smittium</taxon>
    </lineage>
</organism>
<keyword evidence="10" id="KW-1185">Reference proteome</keyword>
<dbReference type="EMBL" id="MBFS01002711">
    <property type="protein sequence ID" value="PVU93633.1"/>
    <property type="molecule type" value="Genomic_DNA"/>
</dbReference>
<evidence type="ECO:0000256" key="2">
    <source>
        <dbReference type="ARBA" id="ARBA00022801"/>
    </source>
</evidence>
<dbReference type="OrthoDB" id="6372431at2759"/>
<protein>
    <recommendedName>
        <fullName evidence="4">guanosine-diphosphatase</fullName>
        <ecNumber evidence="4">3.6.1.42</ecNumber>
    </recommendedName>
</protein>
<reference evidence="9 10" key="1">
    <citation type="journal article" date="2018" name="MBio">
        <title>Comparative Genomics Reveals the Core Gene Toolbox for the Fungus-Insect Symbiosis.</title>
        <authorList>
            <person name="Wang Y."/>
            <person name="Stata M."/>
            <person name="Wang W."/>
            <person name="Stajich J.E."/>
            <person name="White M.M."/>
            <person name="Moncalvo J.M."/>
        </authorList>
    </citation>
    <scope>NUCLEOTIDE SEQUENCE [LARGE SCALE GENOMIC DNA]</scope>
    <source>
        <strain evidence="9 10">SC-DP-2</strain>
    </source>
</reference>
<dbReference type="Gene3D" id="3.30.420.150">
    <property type="entry name" value="Exopolyphosphatase. Domain 2"/>
    <property type="match status" value="1"/>
</dbReference>
<dbReference type="GO" id="GO:0017111">
    <property type="term" value="F:ribonucleoside triphosphate phosphatase activity"/>
    <property type="evidence" value="ECO:0007669"/>
    <property type="project" value="TreeGrafter"/>
</dbReference>
<dbReference type="PANTHER" id="PTHR11782:SF83">
    <property type="entry name" value="GUANOSINE-DIPHOSPHATASE"/>
    <property type="match status" value="1"/>
</dbReference>
<keyword evidence="6" id="KW-0067">ATP-binding</keyword>
<dbReference type="GO" id="GO:0004382">
    <property type="term" value="F:GDP phosphatase activity"/>
    <property type="evidence" value="ECO:0007669"/>
    <property type="project" value="UniProtKB-EC"/>
</dbReference>
<dbReference type="STRING" id="133381.A0A2T9YMQ2"/>